<evidence type="ECO:0000256" key="4">
    <source>
        <dbReference type="SAM" id="SignalP"/>
    </source>
</evidence>
<dbReference type="Pfam" id="PF00560">
    <property type="entry name" value="LRR_1"/>
    <property type="match status" value="1"/>
</dbReference>
<dbReference type="InterPro" id="IPR025875">
    <property type="entry name" value="Leu-rich_rpt_4"/>
</dbReference>
<gene>
    <name evidence="5" type="ORF">MFLO_07192</name>
</gene>
<evidence type="ECO:0000256" key="1">
    <source>
        <dbReference type="ARBA" id="ARBA00022614"/>
    </source>
</evidence>
<dbReference type="InterPro" id="IPR050576">
    <property type="entry name" value="Cilia_flagella_integrity"/>
</dbReference>
<keyword evidence="4" id="KW-0732">Signal</keyword>
<feature type="signal peptide" evidence="4">
    <location>
        <begin position="1"/>
        <end position="32"/>
    </location>
</feature>
<comment type="caution">
    <text evidence="5">The sequence shown here is derived from an EMBL/GenBank/DDBJ whole genome shotgun (WGS) entry which is preliminary data.</text>
</comment>
<reference evidence="5 6" key="1">
    <citation type="journal article" date="2014" name="Int. J. Syst. Evol. Microbiol.">
        <title>Listeria floridensis sp. nov., Listeria aquatica sp. nov., Listeria cornellensis sp. nov., Listeria riparia sp. nov. and Listeria grandensis sp. nov., from agricultural and natural environments.</title>
        <authorList>
            <person name="den Bakker H.C."/>
            <person name="Warchocki S."/>
            <person name="Wright E.M."/>
            <person name="Allred A.F."/>
            <person name="Ahlstrom C."/>
            <person name="Manuel C.S."/>
            <person name="Stasiewicz M.J."/>
            <person name="Burrell A."/>
            <person name="Roof S."/>
            <person name="Strawn L."/>
            <person name="Fortes E.D."/>
            <person name="Nightingale K.K."/>
            <person name="Kephart D."/>
            <person name="Wiedmann M."/>
        </authorList>
    </citation>
    <scope>NUCLEOTIDE SEQUENCE [LARGE SCALE GENOMIC DNA]</scope>
    <source>
        <strain evidence="5 6">FSL S10-1187</strain>
    </source>
</reference>
<sequence length="351" mass="38221">MEGRKEMNKKKGWAIVSTAALLVSLNSPYAVAASTEEAQATTSQTTSQEVATEKKETNATPKVNTQASEVKTFDEWFPTNRSLALKVADELGMYPGDLVSLERLQEIRGLVLDYTSLEGIEVLSGLSGVTITGNTDLTDLKKLPELQSIQLRENTNLSNLDFLKGVAPLLNLMITGSQITDVEGLRSQPSLLTVDLSANYQVTDWSPLESLSNVYNLTIQGIQVQDSSFFAGMKRLSYLDAMGGNLSDISGLAQATGLIKADLTDNQIQSIEAFRGLQKLKDLNLSSNPIQDISPLEGLHLESLNLSSCDLPKEVDLDLIQEMTSLKELSLSNNRLGRVPDLSQLTNLTNL</sequence>
<keyword evidence="1" id="KW-0433">Leucine-rich repeat</keyword>
<keyword evidence="2" id="KW-0677">Repeat</keyword>
<evidence type="ECO:0000313" key="5">
    <source>
        <dbReference type="EMBL" id="EUJ32309.1"/>
    </source>
</evidence>
<evidence type="ECO:0000256" key="2">
    <source>
        <dbReference type="ARBA" id="ARBA00022737"/>
    </source>
</evidence>
<name>A0ABP3B093_9LIST</name>
<keyword evidence="6" id="KW-1185">Reference proteome</keyword>
<dbReference type="SMART" id="SM00365">
    <property type="entry name" value="LRR_SD22"/>
    <property type="match status" value="2"/>
</dbReference>
<accession>A0ABP3B093</accession>
<dbReference type="InterPro" id="IPR003591">
    <property type="entry name" value="Leu-rich_rpt_typical-subtyp"/>
</dbReference>
<feature type="region of interest" description="Disordered" evidence="3">
    <location>
        <begin position="34"/>
        <end position="64"/>
    </location>
</feature>
<feature type="non-terminal residue" evidence="5">
    <location>
        <position position="351"/>
    </location>
</feature>
<dbReference type="SMART" id="SM00369">
    <property type="entry name" value="LRR_TYP"/>
    <property type="match status" value="2"/>
</dbReference>
<evidence type="ECO:0000313" key="6">
    <source>
        <dbReference type="Proteomes" id="UP000019249"/>
    </source>
</evidence>
<dbReference type="PANTHER" id="PTHR45973:SF35">
    <property type="entry name" value="LEUCINE-RICH REPEAT-CONTAINING PROTEIN 43"/>
    <property type="match status" value="1"/>
</dbReference>
<feature type="compositionally biased region" description="Low complexity" evidence="3">
    <location>
        <begin position="34"/>
        <end position="50"/>
    </location>
</feature>
<evidence type="ECO:0000256" key="3">
    <source>
        <dbReference type="SAM" id="MobiDB-lite"/>
    </source>
</evidence>
<dbReference type="Proteomes" id="UP000019249">
    <property type="component" value="Unassembled WGS sequence"/>
</dbReference>
<dbReference type="PROSITE" id="PS51450">
    <property type="entry name" value="LRR"/>
    <property type="match status" value="2"/>
</dbReference>
<proteinExistence type="predicted"/>
<dbReference type="InterPro" id="IPR032675">
    <property type="entry name" value="LRR_dom_sf"/>
</dbReference>
<dbReference type="PANTHER" id="PTHR45973">
    <property type="entry name" value="PROTEIN PHOSPHATASE 1 REGULATORY SUBUNIT SDS22-RELATED"/>
    <property type="match status" value="1"/>
</dbReference>
<dbReference type="SUPFAM" id="SSF52058">
    <property type="entry name" value="L domain-like"/>
    <property type="match status" value="1"/>
</dbReference>
<dbReference type="InterPro" id="IPR001611">
    <property type="entry name" value="Leu-rich_rpt"/>
</dbReference>
<protein>
    <submittedName>
        <fullName evidence="5">Leucine-rich repeat-containing protein</fullName>
    </submittedName>
</protein>
<dbReference type="Gene3D" id="3.80.10.10">
    <property type="entry name" value="Ribonuclease Inhibitor"/>
    <property type="match status" value="1"/>
</dbReference>
<feature type="chain" id="PRO_5046374668" evidence="4">
    <location>
        <begin position="33"/>
        <end position="351"/>
    </location>
</feature>
<dbReference type="EMBL" id="AODF01000012">
    <property type="protein sequence ID" value="EUJ32309.1"/>
    <property type="molecule type" value="Genomic_DNA"/>
</dbReference>
<organism evidence="5 6">
    <name type="scientific">Listeria floridensis FSL S10-1187</name>
    <dbReference type="NCBI Taxonomy" id="1265817"/>
    <lineage>
        <taxon>Bacteria</taxon>
        <taxon>Bacillati</taxon>
        <taxon>Bacillota</taxon>
        <taxon>Bacilli</taxon>
        <taxon>Bacillales</taxon>
        <taxon>Listeriaceae</taxon>
        <taxon>Listeria</taxon>
    </lineage>
</organism>
<dbReference type="Pfam" id="PF12799">
    <property type="entry name" value="LRR_4"/>
    <property type="match status" value="1"/>
</dbReference>